<proteinExistence type="predicted"/>
<evidence type="ECO:0000313" key="3">
    <source>
        <dbReference type="Proteomes" id="UP001168821"/>
    </source>
</evidence>
<feature type="region of interest" description="Disordered" evidence="1">
    <location>
        <begin position="1"/>
        <end position="22"/>
    </location>
</feature>
<dbReference type="EMBL" id="JALNTZ010000004">
    <property type="protein sequence ID" value="KAJ3654438.1"/>
    <property type="molecule type" value="Genomic_DNA"/>
</dbReference>
<dbReference type="AlphaFoldDB" id="A0AA38IFY6"/>
<feature type="compositionally biased region" description="Basic and acidic residues" evidence="1">
    <location>
        <begin position="7"/>
        <end position="22"/>
    </location>
</feature>
<dbReference type="Proteomes" id="UP001168821">
    <property type="component" value="Unassembled WGS sequence"/>
</dbReference>
<comment type="caution">
    <text evidence="2">The sequence shown here is derived from an EMBL/GenBank/DDBJ whole genome shotgun (WGS) entry which is preliminary data.</text>
</comment>
<evidence type="ECO:0000313" key="2">
    <source>
        <dbReference type="EMBL" id="KAJ3654438.1"/>
    </source>
</evidence>
<gene>
    <name evidence="2" type="ORF">Zmor_013627</name>
</gene>
<reference evidence="2" key="1">
    <citation type="journal article" date="2023" name="G3 (Bethesda)">
        <title>Whole genome assemblies of Zophobas morio and Tenebrio molitor.</title>
        <authorList>
            <person name="Kaur S."/>
            <person name="Stinson S.A."/>
            <person name="diCenzo G.C."/>
        </authorList>
    </citation>
    <scope>NUCLEOTIDE SEQUENCE</scope>
    <source>
        <strain evidence="2">QUZm001</strain>
    </source>
</reference>
<evidence type="ECO:0000256" key="1">
    <source>
        <dbReference type="SAM" id="MobiDB-lite"/>
    </source>
</evidence>
<organism evidence="2 3">
    <name type="scientific">Zophobas morio</name>
    <dbReference type="NCBI Taxonomy" id="2755281"/>
    <lineage>
        <taxon>Eukaryota</taxon>
        <taxon>Metazoa</taxon>
        <taxon>Ecdysozoa</taxon>
        <taxon>Arthropoda</taxon>
        <taxon>Hexapoda</taxon>
        <taxon>Insecta</taxon>
        <taxon>Pterygota</taxon>
        <taxon>Neoptera</taxon>
        <taxon>Endopterygota</taxon>
        <taxon>Coleoptera</taxon>
        <taxon>Polyphaga</taxon>
        <taxon>Cucujiformia</taxon>
        <taxon>Tenebrionidae</taxon>
        <taxon>Zophobas</taxon>
    </lineage>
</organism>
<name>A0AA38IFY6_9CUCU</name>
<accession>A0AA38IFY6</accession>
<sequence>MIPPQSKENKARKELNRRNNATEKREYFTPPIYLIKNLNPSYAPREVCNIPTCQNAKYFMHPIRQSRPANVAFEWLMSSLKVIHTLQTHNKYARALSTSGLGLGCACRRRGGGGLSNVEFRLRASPHRISFT</sequence>
<protein>
    <submittedName>
        <fullName evidence="2">Uncharacterized protein</fullName>
    </submittedName>
</protein>
<keyword evidence="3" id="KW-1185">Reference proteome</keyword>